<keyword evidence="3" id="KW-1185">Reference proteome</keyword>
<dbReference type="GeneID" id="81598375"/>
<organism evidence="2 3">
    <name type="scientific">Penicillium daleae</name>
    <dbReference type="NCBI Taxonomy" id="63821"/>
    <lineage>
        <taxon>Eukaryota</taxon>
        <taxon>Fungi</taxon>
        <taxon>Dikarya</taxon>
        <taxon>Ascomycota</taxon>
        <taxon>Pezizomycotina</taxon>
        <taxon>Eurotiomycetes</taxon>
        <taxon>Eurotiomycetidae</taxon>
        <taxon>Eurotiales</taxon>
        <taxon>Aspergillaceae</taxon>
        <taxon>Penicillium</taxon>
    </lineage>
</organism>
<dbReference type="AlphaFoldDB" id="A0AAD6C738"/>
<dbReference type="RefSeq" id="XP_056766750.1">
    <property type="nucleotide sequence ID" value="XM_056908132.1"/>
</dbReference>
<comment type="caution">
    <text evidence="2">The sequence shown here is derived from an EMBL/GenBank/DDBJ whole genome shotgun (WGS) entry which is preliminary data.</text>
</comment>
<protein>
    <submittedName>
        <fullName evidence="2">Uncharacterized protein</fullName>
    </submittedName>
</protein>
<sequence>MAVRRPTGPSFGGGRMRPADNQQAGSLRPTTNGSGRRNNGWNGHGKSNLRHYNQDNRSHNFIHHQPVHHFGEKPRIQPQKCKYFRQAKSHRYPNQQFQTYQGGDFNAPKHVQHFQNNAGSENPVQLQTGFQDHLRAPAPRGPKNRNNKWRNRRNQVALYSAVHDIEMFDASNIDTDIEMPDAPPLESYNVDNWINEPVSQVNFMKSKTANTYSNNDFNQTLLVADGLASANAMLSRIEYFVRTGTMPADNFTLSG</sequence>
<feature type="region of interest" description="Disordered" evidence="1">
    <location>
        <begin position="1"/>
        <end position="53"/>
    </location>
</feature>
<dbReference type="Proteomes" id="UP001213681">
    <property type="component" value="Unassembled WGS sequence"/>
</dbReference>
<reference evidence="2" key="2">
    <citation type="journal article" date="2023" name="IMA Fungus">
        <title>Comparative genomic study of the Penicillium genus elucidates a diverse pangenome and 15 lateral gene transfer events.</title>
        <authorList>
            <person name="Petersen C."/>
            <person name="Sorensen T."/>
            <person name="Nielsen M.R."/>
            <person name="Sondergaard T.E."/>
            <person name="Sorensen J.L."/>
            <person name="Fitzpatrick D.A."/>
            <person name="Frisvad J.C."/>
            <person name="Nielsen K.L."/>
        </authorList>
    </citation>
    <scope>NUCLEOTIDE SEQUENCE</scope>
    <source>
        <strain evidence="2">IBT 16125</strain>
    </source>
</reference>
<proteinExistence type="predicted"/>
<feature type="compositionally biased region" description="Low complexity" evidence="1">
    <location>
        <begin position="32"/>
        <end position="45"/>
    </location>
</feature>
<evidence type="ECO:0000313" key="2">
    <source>
        <dbReference type="EMBL" id="KAJ5453794.1"/>
    </source>
</evidence>
<evidence type="ECO:0000313" key="3">
    <source>
        <dbReference type="Proteomes" id="UP001213681"/>
    </source>
</evidence>
<accession>A0AAD6C738</accession>
<evidence type="ECO:0000256" key="1">
    <source>
        <dbReference type="SAM" id="MobiDB-lite"/>
    </source>
</evidence>
<name>A0AAD6C738_9EURO</name>
<feature type="compositionally biased region" description="Polar residues" evidence="1">
    <location>
        <begin position="20"/>
        <end position="31"/>
    </location>
</feature>
<gene>
    <name evidence="2" type="ORF">N7458_004750</name>
</gene>
<reference evidence="2" key="1">
    <citation type="submission" date="2022-12" db="EMBL/GenBank/DDBJ databases">
        <authorList>
            <person name="Petersen C."/>
        </authorList>
    </citation>
    <scope>NUCLEOTIDE SEQUENCE</scope>
    <source>
        <strain evidence="2">IBT 16125</strain>
    </source>
</reference>
<dbReference type="EMBL" id="JAPVEA010000005">
    <property type="protein sequence ID" value="KAJ5453794.1"/>
    <property type="molecule type" value="Genomic_DNA"/>
</dbReference>